<dbReference type="GO" id="GO:0046982">
    <property type="term" value="F:protein heterodimerization activity"/>
    <property type="evidence" value="ECO:0007669"/>
    <property type="project" value="InterPro"/>
</dbReference>
<dbReference type="Gene3D" id="1.10.20.10">
    <property type="entry name" value="Histone, subunit A"/>
    <property type="match status" value="1"/>
</dbReference>
<dbReference type="GO" id="GO:0000786">
    <property type="term" value="C:nucleosome"/>
    <property type="evidence" value="ECO:0007669"/>
    <property type="project" value="InterPro"/>
</dbReference>
<dbReference type="AlphaFoldDB" id="D7RGN7"/>
<dbReference type="InterPro" id="IPR000558">
    <property type="entry name" value="Histone_H2B"/>
</dbReference>
<dbReference type="EMBL" id="HM057222">
    <property type="protein sequence ID" value="ADH95738.1"/>
    <property type="molecule type" value="Genomic_DNA"/>
</dbReference>
<dbReference type="PRINTS" id="PR00621">
    <property type="entry name" value="HISTONEH2B"/>
</dbReference>
<dbReference type="GO" id="GO:0030527">
    <property type="term" value="F:structural constituent of chromatin"/>
    <property type="evidence" value="ECO:0007669"/>
    <property type="project" value="InterPro"/>
</dbReference>
<name>D7RGN7_LEIDO</name>
<reference evidence="2" key="1">
    <citation type="submission" date="2010-04" db="EMBL/GenBank/DDBJ databases">
        <title>Cloning expression and purification of recombinant histone H2B protein of Leishmania donovani.</title>
        <authorList>
            <person name="Baharia R.K."/>
            <person name="Tandon R."/>
            <person name="Das S."/>
            <person name="Khare P."/>
            <person name="Dube A."/>
        </authorList>
    </citation>
    <scope>NUCLEOTIDE SEQUENCE</scope>
    <source>
        <strain evidence="2">Dd8</strain>
    </source>
</reference>
<sequence>MASSRSASRWGAARKAHRKPNRSWNVYLNRSLNAINSHNVMSSHTMNIVDSYLNDVLDRIATDAASVVRANEKRTLGAREEHTAERIVLPADLANHAMGDGTKAMSSASR</sequence>
<dbReference type="InterPro" id="IPR009072">
    <property type="entry name" value="Histone-fold"/>
</dbReference>
<dbReference type="SUPFAM" id="SSF47113">
    <property type="entry name" value="Histone-fold"/>
    <property type="match status" value="1"/>
</dbReference>
<dbReference type="VEuPathDB" id="TriTrypDB:LDHU3_09.1660"/>
<dbReference type="VEuPathDB" id="TriTrypDB:LdBPK_091410.1"/>
<feature type="non-terminal residue" evidence="2">
    <location>
        <position position="110"/>
    </location>
</feature>
<dbReference type="SMART" id="SM00427">
    <property type="entry name" value="H2B"/>
    <property type="match status" value="1"/>
</dbReference>
<evidence type="ECO:0000256" key="1">
    <source>
        <dbReference type="ARBA" id="ARBA00006846"/>
    </source>
</evidence>
<dbReference type="GO" id="GO:0003677">
    <property type="term" value="F:DNA binding"/>
    <property type="evidence" value="ECO:0007669"/>
    <property type="project" value="InterPro"/>
</dbReference>
<comment type="similarity">
    <text evidence="1">Belongs to the histone H2B family.</text>
</comment>
<dbReference type="PANTHER" id="PTHR23428">
    <property type="entry name" value="HISTONE H2B"/>
    <property type="match status" value="1"/>
</dbReference>
<accession>D7RGN7</accession>
<dbReference type="VEuPathDB" id="TriTrypDB:LdCL_090020500"/>
<organism evidence="2">
    <name type="scientific">Leishmania donovani</name>
    <dbReference type="NCBI Taxonomy" id="5661"/>
    <lineage>
        <taxon>Eukaryota</taxon>
        <taxon>Discoba</taxon>
        <taxon>Euglenozoa</taxon>
        <taxon>Kinetoplastea</taxon>
        <taxon>Metakinetoplastina</taxon>
        <taxon>Trypanosomatida</taxon>
        <taxon>Trypanosomatidae</taxon>
        <taxon>Leishmaniinae</taxon>
        <taxon>Leishmania</taxon>
    </lineage>
</organism>
<proteinExistence type="inferred from homology"/>
<protein>
    <submittedName>
        <fullName evidence="2">Histone H2B</fullName>
    </submittedName>
</protein>
<evidence type="ECO:0000313" key="2">
    <source>
        <dbReference type="EMBL" id="ADH95738.1"/>
    </source>
</evidence>